<protein>
    <submittedName>
        <fullName evidence="2">Glutaredoxin</fullName>
    </submittedName>
</protein>
<dbReference type="PANTHER" id="PTHR45288:SF2">
    <property type="entry name" value="THIOREDOXIN FAMILY PROTEIN"/>
    <property type="match status" value="1"/>
</dbReference>
<name>A0A136A1C1_9ALTE</name>
<dbReference type="Pfam" id="PF13417">
    <property type="entry name" value="GST_N_3"/>
    <property type="match status" value="1"/>
</dbReference>
<evidence type="ECO:0000259" key="1">
    <source>
        <dbReference type="PROSITE" id="PS50404"/>
    </source>
</evidence>
<dbReference type="PROSITE" id="PS51354">
    <property type="entry name" value="GLUTAREDOXIN_2"/>
    <property type="match status" value="1"/>
</dbReference>
<dbReference type="PANTHER" id="PTHR45288">
    <property type="entry name" value="THIOREDOXIN FAMILY PROTEIN"/>
    <property type="match status" value="1"/>
</dbReference>
<keyword evidence="3" id="KW-1185">Reference proteome</keyword>
<evidence type="ECO:0000313" key="2">
    <source>
        <dbReference type="EMBL" id="KXI28987.1"/>
    </source>
</evidence>
<organism evidence="2 3">
    <name type="scientific">Paraglaciecola hydrolytica</name>
    <dbReference type="NCBI Taxonomy" id="1799789"/>
    <lineage>
        <taxon>Bacteria</taxon>
        <taxon>Pseudomonadati</taxon>
        <taxon>Pseudomonadota</taxon>
        <taxon>Gammaproteobacteria</taxon>
        <taxon>Alteromonadales</taxon>
        <taxon>Alteromonadaceae</taxon>
        <taxon>Paraglaciecola</taxon>
    </lineage>
</organism>
<dbReference type="Gene3D" id="3.40.30.10">
    <property type="entry name" value="Glutaredoxin"/>
    <property type="match status" value="1"/>
</dbReference>
<proteinExistence type="predicted"/>
<dbReference type="InterPro" id="IPR004045">
    <property type="entry name" value="Glutathione_S-Trfase_N"/>
</dbReference>
<dbReference type="InterPro" id="IPR036249">
    <property type="entry name" value="Thioredoxin-like_sf"/>
</dbReference>
<dbReference type="OrthoDB" id="9793736at2"/>
<dbReference type="STRING" id="1799789.AX660_12505"/>
<sequence length="126" mass="14467">MSFLINLIRNLLGSIIALVDFVTRPSKQKRSLAAQQQVESELKSMALYQFFACPFCIKTRRALHRLNLPIQTRNATKGSDYRVELEQQGGKTQVPCLRITEQGKDIWMYESGEIINYLEQRFGAVV</sequence>
<reference evidence="3" key="1">
    <citation type="submission" date="2016-02" db="EMBL/GenBank/DDBJ databases">
        <authorList>
            <person name="Schultz-Johansen M."/>
            <person name="Glaring M.A."/>
            <person name="Bech P.K."/>
            <person name="Stougaard P."/>
        </authorList>
    </citation>
    <scope>NUCLEOTIDE SEQUENCE [LARGE SCALE GENOMIC DNA]</scope>
    <source>
        <strain evidence="3">S66</strain>
    </source>
</reference>
<dbReference type="PROSITE" id="PS50404">
    <property type="entry name" value="GST_NTER"/>
    <property type="match status" value="1"/>
</dbReference>
<dbReference type="RefSeq" id="WP_068375937.1">
    <property type="nucleotide sequence ID" value="NZ_LSNE01000005.1"/>
</dbReference>
<gene>
    <name evidence="2" type="ORF">AX660_12505</name>
</gene>
<dbReference type="AlphaFoldDB" id="A0A136A1C1"/>
<dbReference type="InterPro" id="IPR011767">
    <property type="entry name" value="GLR_AS"/>
</dbReference>
<feature type="domain" description="GST N-terminal" evidence="1">
    <location>
        <begin position="43"/>
        <end position="126"/>
    </location>
</feature>
<dbReference type="SUPFAM" id="SSF52833">
    <property type="entry name" value="Thioredoxin-like"/>
    <property type="match status" value="1"/>
</dbReference>
<dbReference type="PROSITE" id="PS00195">
    <property type="entry name" value="GLUTAREDOXIN_1"/>
    <property type="match status" value="1"/>
</dbReference>
<evidence type="ECO:0000313" key="3">
    <source>
        <dbReference type="Proteomes" id="UP000070299"/>
    </source>
</evidence>
<accession>A0A136A1C1</accession>
<comment type="caution">
    <text evidence="2">The sequence shown here is derived from an EMBL/GenBank/DDBJ whole genome shotgun (WGS) entry which is preliminary data.</text>
</comment>
<dbReference type="EMBL" id="LSNE01000005">
    <property type="protein sequence ID" value="KXI28987.1"/>
    <property type="molecule type" value="Genomic_DNA"/>
</dbReference>
<dbReference type="Proteomes" id="UP000070299">
    <property type="component" value="Unassembled WGS sequence"/>
</dbReference>